<dbReference type="EMBL" id="JAVDZE010000002">
    <property type="protein sequence ID" value="MDV3103871.1"/>
    <property type="molecule type" value="Genomic_DNA"/>
</dbReference>
<organism evidence="1 2">
    <name type="scientific">Thermococcus waiotapuensis</name>
    <dbReference type="NCBI Taxonomy" id="90909"/>
    <lineage>
        <taxon>Archaea</taxon>
        <taxon>Methanobacteriati</taxon>
        <taxon>Methanobacteriota</taxon>
        <taxon>Thermococci</taxon>
        <taxon>Thermococcales</taxon>
        <taxon>Thermococcaceae</taxon>
        <taxon>Thermococcus</taxon>
    </lineage>
</organism>
<accession>A0AAE4NV38</accession>
<name>A0AAE4NV38_9EURY</name>
<evidence type="ECO:0000313" key="1">
    <source>
        <dbReference type="EMBL" id="MDV3103871.1"/>
    </source>
</evidence>
<dbReference type="RefSeq" id="WP_315341341.1">
    <property type="nucleotide sequence ID" value="NZ_JAVDZE010000002.1"/>
</dbReference>
<keyword evidence="2" id="KW-1185">Reference proteome</keyword>
<gene>
    <name evidence="1" type="ORF">RBI02_04835</name>
</gene>
<comment type="caution">
    <text evidence="1">The sequence shown here is derived from an EMBL/GenBank/DDBJ whole genome shotgun (WGS) entry which is preliminary data.</text>
</comment>
<dbReference type="AlphaFoldDB" id="A0AAE4NV38"/>
<sequence>MAKTTFEEEIYLRALTGRLVGKALADLGLNKVAVVASKNIICSSIATATEATFMTLSGGVTYHFLAEKGKEAEIAERVKAFAPQVTVLQFGGETPIEETKEVFVETLRQFAEKDVPGAFLVHVRIFAAGGLARALEDEKIREYLRKKDVFVYTVGFDEGKVYVNKVILDGNEIKLEKMAEYPVTLEHADLLNRSLRDRSVTFV</sequence>
<dbReference type="Proteomes" id="UP001245683">
    <property type="component" value="Unassembled WGS sequence"/>
</dbReference>
<protein>
    <submittedName>
        <fullName evidence="1">Uncharacterized protein</fullName>
    </submittedName>
</protein>
<evidence type="ECO:0000313" key="2">
    <source>
        <dbReference type="Proteomes" id="UP001245683"/>
    </source>
</evidence>
<proteinExistence type="predicted"/>
<reference evidence="1 2" key="1">
    <citation type="submission" date="2023-08" db="EMBL/GenBank/DDBJ databases">
        <title>Draft genome sequence of Thermococcus waiotapuensis WT1T, a thermophilic sulphur-dependent archaeon from order Thermococcales.</title>
        <authorList>
            <person name="Manners S.H."/>
            <person name="Carere C.R."/>
            <person name="Dhami M.K."/>
            <person name="Dobson R.C.J."/>
            <person name="Stott M.B."/>
        </authorList>
    </citation>
    <scope>NUCLEOTIDE SEQUENCE [LARGE SCALE GENOMIC DNA]</scope>
    <source>
        <strain evidence="1 2">WT1</strain>
    </source>
</reference>